<organism evidence="6 7">
    <name type="scientific">Adineta ricciae</name>
    <name type="common">Rotifer</name>
    <dbReference type="NCBI Taxonomy" id="249248"/>
    <lineage>
        <taxon>Eukaryota</taxon>
        <taxon>Metazoa</taxon>
        <taxon>Spiralia</taxon>
        <taxon>Gnathifera</taxon>
        <taxon>Rotifera</taxon>
        <taxon>Eurotatoria</taxon>
        <taxon>Bdelloidea</taxon>
        <taxon>Adinetida</taxon>
        <taxon>Adinetidae</taxon>
        <taxon>Adineta</taxon>
    </lineage>
</organism>
<evidence type="ECO:0000256" key="1">
    <source>
        <dbReference type="ARBA" id="ARBA00023017"/>
    </source>
</evidence>
<dbReference type="Proteomes" id="UP000663828">
    <property type="component" value="Unassembled WGS sequence"/>
</dbReference>
<dbReference type="GO" id="GO:0045504">
    <property type="term" value="F:dynein heavy chain binding"/>
    <property type="evidence" value="ECO:0007669"/>
    <property type="project" value="TreeGrafter"/>
</dbReference>
<evidence type="ECO:0000256" key="5">
    <source>
        <dbReference type="SAM" id="Coils"/>
    </source>
</evidence>
<accession>A0A816BRI8</accession>
<protein>
    <submittedName>
        <fullName evidence="6">Uncharacterized protein</fullName>
    </submittedName>
</protein>
<keyword evidence="2 5" id="KW-0175">Coiled coil</keyword>
<dbReference type="AlphaFoldDB" id="A0A816BRI8"/>
<dbReference type="GO" id="GO:0030286">
    <property type="term" value="C:dynein complex"/>
    <property type="evidence" value="ECO:0007669"/>
    <property type="project" value="UniProtKB-KW"/>
</dbReference>
<keyword evidence="1" id="KW-0243">Dynein</keyword>
<dbReference type="GO" id="GO:0005930">
    <property type="term" value="C:axoneme"/>
    <property type="evidence" value="ECO:0007669"/>
    <property type="project" value="TreeGrafter"/>
</dbReference>
<gene>
    <name evidence="6" type="ORF">XAT740_LOCUS49325</name>
</gene>
<dbReference type="PANTHER" id="PTHR13183:SF0">
    <property type="entry name" value="AXONEMAL DYNEIN LIGHT INTERMEDIATE POLYPEPTIDE 1"/>
    <property type="match status" value="1"/>
</dbReference>
<proteinExistence type="inferred from homology"/>
<dbReference type="PANTHER" id="PTHR13183">
    <property type="entry name" value="AXONEMAL INNER ARM DYNEIN LIGHT CHAIN 28"/>
    <property type="match status" value="1"/>
</dbReference>
<reference evidence="6" key="1">
    <citation type="submission" date="2021-02" db="EMBL/GenBank/DDBJ databases">
        <authorList>
            <person name="Nowell W R."/>
        </authorList>
    </citation>
    <scope>NUCLEOTIDE SEQUENCE</scope>
</reference>
<evidence type="ECO:0000313" key="6">
    <source>
        <dbReference type="EMBL" id="CAF1614179.1"/>
    </source>
</evidence>
<evidence type="ECO:0000256" key="4">
    <source>
        <dbReference type="ARBA" id="ARBA00038114"/>
    </source>
</evidence>
<dbReference type="EMBL" id="CAJNOR010007274">
    <property type="protein sequence ID" value="CAF1614179.1"/>
    <property type="molecule type" value="Genomic_DNA"/>
</dbReference>
<evidence type="ECO:0000256" key="2">
    <source>
        <dbReference type="ARBA" id="ARBA00023054"/>
    </source>
</evidence>
<keyword evidence="3" id="KW-0505">Motor protein</keyword>
<evidence type="ECO:0000313" key="7">
    <source>
        <dbReference type="Proteomes" id="UP000663828"/>
    </source>
</evidence>
<comment type="similarity">
    <text evidence="4">Belongs to the inner dynein arm light chain family.</text>
</comment>
<sequence length="202" mass="24156">MDRKTQLTLGRHEDQSFIPSSVPSTGEDVRQLEECFDKLLYKDYALETGLCPKRRRIYDDLFSELIRITKVHCLERGLLLERVKNEYTQWMNTYEELYPSSMAYGMRQYLYRLQEKKDLEAKINNLEGECQQLQNELERESVKFQELSEQVHRRNRNESNEQRTLRNDVRFLQSQNKKARQNLENTLNQLLASPIFLGRADQ</sequence>
<dbReference type="InterPro" id="IPR019347">
    <property type="entry name" value="Axonemal_dynein_light_chain"/>
</dbReference>
<evidence type="ECO:0000256" key="3">
    <source>
        <dbReference type="ARBA" id="ARBA00023175"/>
    </source>
</evidence>
<feature type="coiled-coil region" evidence="5">
    <location>
        <begin position="116"/>
        <end position="189"/>
    </location>
</feature>
<keyword evidence="7" id="KW-1185">Reference proteome</keyword>
<name>A0A816BRI8_ADIRI</name>
<comment type="caution">
    <text evidence="6">The sequence shown here is derived from an EMBL/GenBank/DDBJ whole genome shotgun (WGS) entry which is preliminary data.</text>
</comment>
<dbReference type="Pfam" id="PF10211">
    <property type="entry name" value="Ax_dynein_light"/>
    <property type="match status" value="1"/>
</dbReference>